<evidence type="ECO:0000256" key="3">
    <source>
        <dbReference type="ARBA" id="ARBA00023125"/>
    </source>
</evidence>
<comment type="similarity">
    <text evidence="1">Belongs to the ParB family.</text>
</comment>
<dbReference type="InterPro" id="IPR050336">
    <property type="entry name" value="Chromosome_partition/occlusion"/>
</dbReference>
<dbReference type="Gene3D" id="3.90.1530.30">
    <property type="match status" value="1"/>
</dbReference>
<reference evidence="5" key="1">
    <citation type="submission" date="2018-06" db="EMBL/GenBank/DDBJ databases">
        <authorList>
            <person name="Zhirakovskaya E."/>
        </authorList>
    </citation>
    <scope>NUCLEOTIDE SEQUENCE</scope>
</reference>
<keyword evidence="2" id="KW-0159">Chromosome partition</keyword>
<proteinExistence type="inferred from homology"/>
<name>A0A3B1A414_9ZZZZ</name>
<dbReference type="SMART" id="SM00470">
    <property type="entry name" value="ParB"/>
    <property type="match status" value="1"/>
</dbReference>
<dbReference type="InterPro" id="IPR004437">
    <property type="entry name" value="ParB/RepB/Spo0J"/>
</dbReference>
<dbReference type="EMBL" id="UOFS01000026">
    <property type="protein sequence ID" value="VAW96310.1"/>
    <property type="molecule type" value="Genomic_DNA"/>
</dbReference>
<dbReference type="GO" id="GO:0005694">
    <property type="term" value="C:chromosome"/>
    <property type="evidence" value="ECO:0007669"/>
    <property type="project" value="TreeGrafter"/>
</dbReference>
<dbReference type="GO" id="GO:0003677">
    <property type="term" value="F:DNA binding"/>
    <property type="evidence" value="ECO:0007669"/>
    <property type="project" value="UniProtKB-KW"/>
</dbReference>
<dbReference type="SUPFAM" id="SSF110849">
    <property type="entry name" value="ParB/Sulfiredoxin"/>
    <property type="match status" value="1"/>
</dbReference>
<dbReference type="FunFam" id="1.10.10.2830:FF:000001">
    <property type="entry name" value="Chromosome partitioning protein ParB"/>
    <property type="match status" value="1"/>
</dbReference>
<protein>
    <submittedName>
        <fullName evidence="5">Chromosome (Plasmid) partitioning protein ParB</fullName>
    </submittedName>
</protein>
<evidence type="ECO:0000256" key="2">
    <source>
        <dbReference type="ARBA" id="ARBA00022829"/>
    </source>
</evidence>
<dbReference type="Gene3D" id="1.10.10.2830">
    <property type="match status" value="1"/>
</dbReference>
<dbReference type="InterPro" id="IPR003115">
    <property type="entry name" value="ParB_N"/>
</dbReference>
<dbReference type="GO" id="GO:0045881">
    <property type="term" value="P:positive regulation of sporulation resulting in formation of a cellular spore"/>
    <property type="evidence" value="ECO:0007669"/>
    <property type="project" value="TreeGrafter"/>
</dbReference>
<dbReference type="Pfam" id="PF17762">
    <property type="entry name" value="HTH_ParB"/>
    <property type="match status" value="1"/>
</dbReference>
<gene>
    <name evidence="5" type="ORF">MNBD_GAMMA22-1288</name>
</gene>
<dbReference type="Pfam" id="PF23552">
    <property type="entry name" value="ParB_C"/>
    <property type="match status" value="1"/>
</dbReference>
<dbReference type="FunFam" id="3.90.1530.30:FF:000001">
    <property type="entry name" value="Chromosome partitioning protein ParB"/>
    <property type="match status" value="1"/>
</dbReference>
<dbReference type="InterPro" id="IPR036086">
    <property type="entry name" value="ParB/Sulfiredoxin_sf"/>
</dbReference>
<keyword evidence="3" id="KW-0238">DNA-binding</keyword>
<dbReference type="GO" id="GO:0007059">
    <property type="term" value="P:chromosome segregation"/>
    <property type="evidence" value="ECO:0007669"/>
    <property type="project" value="UniProtKB-KW"/>
</dbReference>
<dbReference type="PANTHER" id="PTHR33375:SF1">
    <property type="entry name" value="CHROMOSOME-PARTITIONING PROTEIN PARB-RELATED"/>
    <property type="match status" value="1"/>
</dbReference>
<dbReference type="NCBIfam" id="TIGR00180">
    <property type="entry name" value="parB_part"/>
    <property type="match status" value="1"/>
</dbReference>
<dbReference type="AlphaFoldDB" id="A0A3B1A414"/>
<dbReference type="PANTHER" id="PTHR33375">
    <property type="entry name" value="CHROMOSOME-PARTITIONING PROTEIN PARB-RELATED"/>
    <property type="match status" value="1"/>
</dbReference>
<dbReference type="Pfam" id="PF02195">
    <property type="entry name" value="ParB_N"/>
    <property type="match status" value="1"/>
</dbReference>
<dbReference type="InterPro" id="IPR041468">
    <property type="entry name" value="HTH_ParB/Spo0J"/>
</dbReference>
<dbReference type="InterPro" id="IPR057240">
    <property type="entry name" value="ParB_dimer_C"/>
</dbReference>
<evidence type="ECO:0000313" key="5">
    <source>
        <dbReference type="EMBL" id="VAW96310.1"/>
    </source>
</evidence>
<accession>A0A3B1A414</accession>
<organism evidence="5">
    <name type="scientific">hydrothermal vent metagenome</name>
    <dbReference type="NCBI Taxonomy" id="652676"/>
    <lineage>
        <taxon>unclassified sequences</taxon>
        <taxon>metagenomes</taxon>
        <taxon>ecological metagenomes</taxon>
    </lineage>
</organism>
<evidence type="ECO:0000259" key="4">
    <source>
        <dbReference type="SMART" id="SM00470"/>
    </source>
</evidence>
<dbReference type="CDD" id="cd16393">
    <property type="entry name" value="SPO0J_N"/>
    <property type="match status" value="1"/>
</dbReference>
<feature type="domain" description="ParB-like N-terminal" evidence="4">
    <location>
        <begin position="40"/>
        <end position="131"/>
    </location>
</feature>
<sequence length="297" mass="32838">MRKRGLGRDLNALLGGNAKKLVNTDSSETSGEPSKDGDLRILPVDVLQRGRYQPRHEIEPEALQELANSIKAQGVVQPIVVRPISEPGKYEIIAGERRWRACQLAGLHEIPTVIRDVPDQTAMAMALIENIQREDLNPIDESMALQRLIDEFGLTQQETGDAVGRSRSAVANLLRLLSLNTEVKSMLEKGELEMGHARALLAIEGGKQTLIAREVVKKGLSVRETEQLVRKENQVSSDKTQTVAATEQDPNVKQLQSDLSEKLGAKVQIEYNAKGKGKLVVQYNSFDELDGIIEHIK</sequence>
<evidence type="ECO:0000256" key="1">
    <source>
        <dbReference type="ARBA" id="ARBA00006295"/>
    </source>
</evidence>